<dbReference type="Gene3D" id="1.10.1780.10">
    <property type="entry name" value="Clp, N-terminal domain"/>
    <property type="match status" value="1"/>
</dbReference>
<dbReference type="PANTHER" id="PTHR47016:SF5">
    <property type="entry name" value="CLP DOMAIN SUPERFAMILY PROTEIN"/>
    <property type="match status" value="1"/>
</dbReference>
<dbReference type="Proteomes" id="UP000198802">
    <property type="component" value="Unassembled WGS sequence"/>
</dbReference>
<evidence type="ECO:0000313" key="4">
    <source>
        <dbReference type="Proteomes" id="UP000198802"/>
    </source>
</evidence>
<dbReference type="PANTHER" id="PTHR47016">
    <property type="entry name" value="ATP-DEPENDENT CLP PROTEASE ATP-BINDING SUBUNIT CLPT1, CHLOROPLASTIC"/>
    <property type="match status" value="1"/>
</dbReference>
<keyword evidence="1" id="KW-0677">Repeat</keyword>
<organism evidence="3 4">
    <name type="scientific">Parafrankia irregularis</name>
    <dbReference type="NCBI Taxonomy" id="795642"/>
    <lineage>
        <taxon>Bacteria</taxon>
        <taxon>Bacillati</taxon>
        <taxon>Actinomycetota</taxon>
        <taxon>Actinomycetes</taxon>
        <taxon>Frankiales</taxon>
        <taxon>Frankiaceae</taxon>
        <taxon>Parafrankia</taxon>
    </lineage>
</organism>
<dbReference type="AlphaFoldDB" id="A0A0S4QJL6"/>
<dbReference type="InterPro" id="IPR036628">
    <property type="entry name" value="Clp_N_dom_sf"/>
</dbReference>
<dbReference type="RefSeq" id="WP_091273944.1">
    <property type="nucleotide sequence ID" value="NZ_FAOZ01000005.1"/>
</dbReference>
<protein>
    <submittedName>
        <fullName evidence="3">Clp amino terminal domain-containing protein, pathogenicity island component</fullName>
    </submittedName>
</protein>
<evidence type="ECO:0000256" key="1">
    <source>
        <dbReference type="PROSITE-ProRule" id="PRU01251"/>
    </source>
</evidence>
<gene>
    <name evidence="3" type="ORF">Ga0074812_10583</name>
</gene>
<dbReference type="InterPro" id="IPR044217">
    <property type="entry name" value="CLPT1/2"/>
</dbReference>
<evidence type="ECO:0000259" key="2">
    <source>
        <dbReference type="PROSITE" id="PS51903"/>
    </source>
</evidence>
<feature type="domain" description="Clp R" evidence="2">
    <location>
        <begin position="2"/>
        <end position="145"/>
    </location>
</feature>
<dbReference type="Pfam" id="PF02861">
    <property type="entry name" value="Clp_N"/>
    <property type="match status" value="1"/>
</dbReference>
<proteinExistence type="predicted"/>
<keyword evidence="4" id="KW-1185">Reference proteome</keyword>
<reference evidence="4" key="1">
    <citation type="submission" date="2015-11" db="EMBL/GenBank/DDBJ databases">
        <authorList>
            <person name="Varghese N."/>
        </authorList>
    </citation>
    <scope>NUCLEOTIDE SEQUENCE [LARGE SCALE GENOMIC DNA]</scope>
    <source>
        <strain evidence="4">DSM 45899</strain>
    </source>
</reference>
<dbReference type="EMBL" id="FAOZ01000005">
    <property type="protein sequence ID" value="CUU55433.1"/>
    <property type="molecule type" value="Genomic_DNA"/>
</dbReference>
<accession>A0A0S4QJL6</accession>
<evidence type="ECO:0000313" key="3">
    <source>
        <dbReference type="EMBL" id="CUU55433.1"/>
    </source>
</evidence>
<name>A0A0S4QJL6_9ACTN</name>
<dbReference type="PROSITE" id="PS51903">
    <property type="entry name" value="CLP_R"/>
    <property type="match status" value="1"/>
</dbReference>
<dbReference type="SUPFAM" id="SSF81923">
    <property type="entry name" value="Double Clp-N motif"/>
    <property type="match status" value="1"/>
</dbReference>
<sequence>MPARFTQCARRVIEISQEEALQLGHGAIRTEHLLLALLHEDSGRAGTLLRSVGLTVDNARRLARELGSTDEGTPGPHLPFTPRTKNVLGRSLQEMTARRHERIDAEHLLLALFGEDVRGGHQLLTQLGVDPSQIRSQVEEALSQTPA</sequence>
<dbReference type="InterPro" id="IPR004176">
    <property type="entry name" value="Clp_R_N"/>
</dbReference>